<dbReference type="Proteomes" id="UP001597012">
    <property type="component" value="Unassembled WGS sequence"/>
</dbReference>
<dbReference type="PANTHER" id="PTHR30092">
    <property type="entry name" value="INNER MEMBRANE PROTEIN CRED"/>
    <property type="match status" value="1"/>
</dbReference>
<comment type="caution">
    <text evidence="2">The sequence shown here is derived from an EMBL/GenBank/DDBJ whole genome shotgun (WGS) entry which is preliminary data.</text>
</comment>
<protein>
    <submittedName>
        <fullName evidence="2">Cell envelope integrity protein CreD</fullName>
    </submittedName>
</protein>
<feature type="transmembrane region" description="Helical" evidence="1">
    <location>
        <begin position="330"/>
        <end position="348"/>
    </location>
</feature>
<keyword evidence="1" id="KW-0812">Transmembrane</keyword>
<dbReference type="RefSeq" id="WP_379932675.1">
    <property type="nucleotide sequence ID" value="NZ_JBHTHY010000003.1"/>
</dbReference>
<keyword evidence="1" id="KW-0472">Membrane</keyword>
<feature type="transmembrane region" description="Helical" evidence="1">
    <location>
        <begin position="355"/>
        <end position="375"/>
    </location>
</feature>
<reference evidence="3" key="1">
    <citation type="journal article" date="2019" name="Int. J. Syst. Evol. Microbiol.">
        <title>The Global Catalogue of Microorganisms (GCM) 10K type strain sequencing project: providing services to taxonomists for standard genome sequencing and annotation.</title>
        <authorList>
            <consortium name="The Broad Institute Genomics Platform"/>
            <consortium name="The Broad Institute Genome Sequencing Center for Infectious Disease"/>
            <person name="Wu L."/>
            <person name="Ma J."/>
        </authorList>
    </citation>
    <scope>NUCLEOTIDE SEQUENCE [LARGE SCALE GENOMIC DNA]</scope>
    <source>
        <strain evidence="3">CCUG 61948</strain>
    </source>
</reference>
<keyword evidence="1" id="KW-1133">Transmembrane helix</keyword>
<organism evidence="2 3">
    <name type="scientific">Maribacter chungangensis</name>
    <dbReference type="NCBI Taxonomy" id="1069117"/>
    <lineage>
        <taxon>Bacteria</taxon>
        <taxon>Pseudomonadati</taxon>
        <taxon>Bacteroidota</taxon>
        <taxon>Flavobacteriia</taxon>
        <taxon>Flavobacteriales</taxon>
        <taxon>Flavobacteriaceae</taxon>
        <taxon>Maribacter</taxon>
    </lineage>
</organism>
<accession>A0ABW3B1M2</accession>
<evidence type="ECO:0000313" key="2">
    <source>
        <dbReference type="EMBL" id="MFD0796761.1"/>
    </source>
</evidence>
<evidence type="ECO:0000313" key="3">
    <source>
        <dbReference type="Proteomes" id="UP001597012"/>
    </source>
</evidence>
<proteinExistence type="predicted"/>
<feature type="transmembrane region" description="Helical" evidence="1">
    <location>
        <begin position="381"/>
        <end position="400"/>
    </location>
</feature>
<dbReference type="NCBIfam" id="NF008712">
    <property type="entry name" value="PRK11715.1-1"/>
    <property type="match status" value="1"/>
</dbReference>
<dbReference type="PANTHER" id="PTHR30092:SF0">
    <property type="entry name" value="INNER MEMBRANE PROTEIN CRED"/>
    <property type="match status" value="1"/>
</dbReference>
<dbReference type="EMBL" id="JBHTHY010000003">
    <property type="protein sequence ID" value="MFD0796761.1"/>
    <property type="molecule type" value="Genomic_DNA"/>
</dbReference>
<dbReference type="Pfam" id="PF06123">
    <property type="entry name" value="CreD"/>
    <property type="match status" value="1"/>
</dbReference>
<feature type="transmembrane region" description="Helical" evidence="1">
    <location>
        <begin position="20"/>
        <end position="39"/>
    </location>
</feature>
<feature type="transmembrane region" description="Helical" evidence="1">
    <location>
        <begin position="434"/>
        <end position="452"/>
    </location>
</feature>
<name>A0ABW3B1M2_9FLAO</name>
<evidence type="ECO:0000256" key="1">
    <source>
        <dbReference type="SAM" id="Phobius"/>
    </source>
</evidence>
<keyword evidence="3" id="KW-1185">Reference proteome</keyword>
<feature type="transmembrane region" description="Helical" evidence="1">
    <location>
        <begin position="409"/>
        <end position="428"/>
    </location>
</feature>
<gene>
    <name evidence="2" type="primary">creD</name>
    <name evidence="2" type="ORF">ACFQZJ_04765</name>
</gene>
<dbReference type="PIRSF" id="PIRSF004548">
    <property type="entry name" value="CreD"/>
    <property type="match status" value="1"/>
</dbReference>
<sequence>METIKKNKGFGHWIRTSITARMLMVGFLILVLLIPLVYIKELIKERSERQEEVVSEVGNLWGTEVLLMGPVLKVPYKTYTESTTYDTETKKGITKRVAHTNYAYFLPDNLNIDAHVDAIKKERGIYETSVFSSKMAIEGSFGIPDFKQKDVLPEDVVWEKATILIRSSNLKGIKNQIEMQLGTATTSFLPRYKDQHDQSYLAGFVPMHELESPFLDKSALPISQPIAFNTAITINGSSKIRFVPVGKQTKLHMTSNWADPSFTGSFLPEEDGEKSVSEDGFVANWNILQINRQFEQSFFGTLPDLKEFSFGTELFVPVDEYQKSERSTKYGYLVIALTFLVFFLIQTISKINIHAFQYLMIGIALLMFYTLLISISEHQNFLKAYAIASTAVIGLITLYSKSILKIKKFVLLIFGSLTTLYAFIFVIIQLESYSLLVGSIGLFCILGLVMFASRKIDWGSGC</sequence>
<dbReference type="InterPro" id="IPR010364">
    <property type="entry name" value="Uncharacterised_IM_CreD"/>
</dbReference>